<accession>A0A9D5Q6X5</accession>
<proteinExistence type="predicted"/>
<comment type="caution">
    <text evidence="1">The sequence shown here is derived from an EMBL/GenBank/DDBJ whole genome shotgun (WGS) entry which is preliminary data.</text>
</comment>
<evidence type="ECO:0000313" key="1">
    <source>
        <dbReference type="EMBL" id="MBD3325692.1"/>
    </source>
</evidence>
<dbReference type="AlphaFoldDB" id="A0A9D5Q6X5"/>
<dbReference type="EMBL" id="WJJP01000450">
    <property type="protein sequence ID" value="MBD3325692.1"/>
    <property type="molecule type" value="Genomic_DNA"/>
</dbReference>
<sequence>MRGMNVTLLKTELKDFLIRKYGASGDGVAIPEDPFLAYSLLYDVYYGSRVIVSMMLLKEEQGEHHA</sequence>
<name>A0A9D5Q6X5_9BACT</name>
<organism evidence="1 2">
    <name type="scientific">candidate division KSB3 bacterium</name>
    <dbReference type="NCBI Taxonomy" id="2044937"/>
    <lineage>
        <taxon>Bacteria</taxon>
        <taxon>candidate division KSB3</taxon>
    </lineage>
</organism>
<reference evidence="1" key="1">
    <citation type="submission" date="2019-11" db="EMBL/GenBank/DDBJ databases">
        <title>Microbial mats filling the niche in hypersaline microbial mats.</title>
        <authorList>
            <person name="Wong H.L."/>
            <person name="Macleod F.I."/>
            <person name="White R.A. III"/>
            <person name="Burns B.P."/>
        </authorList>
    </citation>
    <scope>NUCLEOTIDE SEQUENCE</scope>
    <source>
        <strain evidence="1">Rbin_158</strain>
    </source>
</reference>
<evidence type="ECO:0000313" key="2">
    <source>
        <dbReference type="Proteomes" id="UP000649604"/>
    </source>
</evidence>
<protein>
    <submittedName>
        <fullName evidence="1">Uncharacterized protein</fullName>
    </submittedName>
</protein>
<dbReference type="Proteomes" id="UP000649604">
    <property type="component" value="Unassembled WGS sequence"/>
</dbReference>
<gene>
    <name evidence="1" type="ORF">GF339_13990</name>
</gene>